<protein>
    <submittedName>
        <fullName evidence="2">Nuclear transport factor 2 family protein</fullName>
    </submittedName>
</protein>
<dbReference type="InterPro" id="IPR032710">
    <property type="entry name" value="NTF2-like_dom_sf"/>
</dbReference>
<proteinExistence type="predicted"/>
<keyword evidence="3" id="KW-1185">Reference proteome</keyword>
<evidence type="ECO:0000259" key="1">
    <source>
        <dbReference type="Pfam" id="PF13474"/>
    </source>
</evidence>
<sequence length="138" mass="15366">METTITEEALDVVRRWAAIELAGDVPAYEPLLAQDFHGVGPVGFVLDRTGWAQRHFGDLSNEEFDVRDPNVRTFGETVIVEGVLHQRTIARGRDASGEFRVVLVLVREDDSWAIANIQLSGPLIAPDEVAPFLKDREL</sequence>
<comment type="caution">
    <text evidence="2">The sequence shown here is derived from an EMBL/GenBank/DDBJ whole genome shotgun (WGS) entry which is preliminary data.</text>
</comment>
<accession>A0ABU5TBI4</accession>
<organism evidence="2 3">
    <name type="scientific">Sinomonas terricola</name>
    <dbReference type="NCBI Taxonomy" id="3110330"/>
    <lineage>
        <taxon>Bacteria</taxon>
        <taxon>Bacillati</taxon>
        <taxon>Actinomycetota</taxon>
        <taxon>Actinomycetes</taxon>
        <taxon>Micrococcales</taxon>
        <taxon>Micrococcaceae</taxon>
        <taxon>Sinomonas</taxon>
    </lineage>
</organism>
<dbReference type="Gene3D" id="3.10.450.50">
    <property type="match status" value="1"/>
</dbReference>
<reference evidence="2 3" key="1">
    <citation type="submission" date="2023-12" db="EMBL/GenBank/DDBJ databases">
        <title>Sinomonas terricola sp. nov, isolated from litchi orchard soil in Guangdong, PR China.</title>
        <authorList>
            <person name="Jiaxin W."/>
            <person name="Yang Z."/>
            <person name="Honghui Z."/>
        </authorList>
    </citation>
    <scope>NUCLEOTIDE SEQUENCE [LARGE SCALE GENOMIC DNA]</scope>
    <source>
        <strain evidence="2 3">JGH33</strain>
    </source>
</reference>
<name>A0ABU5TBI4_9MICC</name>
<dbReference type="EMBL" id="JAYGGQ010000021">
    <property type="protein sequence ID" value="MEA5457054.1"/>
    <property type="molecule type" value="Genomic_DNA"/>
</dbReference>
<gene>
    <name evidence="2" type="ORF">SPF06_20205</name>
</gene>
<dbReference type="Proteomes" id="UP001304769">
    <property type="component" value="Unassembled WGS sequence"/>
</dbReference>
<evidence type="ECO:0000313" key="2">
    <source>
        <dbReference type="EMBL" id="MEA5457054.1"/>
    </source>
</evidence>
<dbReference type="RefSeq" id="WP_323280966.1">
    <property type="nucleotide sequence ID" value="NZ_JAYGGQ010000021.1"/>
</dbReference>
<dbReference type="SUPFAM" id="SSF54427">
    <property type="entry name" value="NTF2-like"/>
    <property type="match status" value="1"/>
</dbReference>
<dbReference type="Pfam" id="PF13474">
    <property type="entry name" value="SnoaL_3"/>
    <property type="match status" value="1"/>
</dbReference>
<evidence type="ECO:0000313" key="3">
    <source>
        <dbReference type="Proteomes" id="UP001304769"/>
    </source>
</evidence>
<feature type="domain" description="SnoaL-like" evidence="1">
    <location>
        <begin position="11"/>
        <end position="122"/>
    </location>
</feature>
<dbReference type="InterPro" id="IPR037401">
    <property type="entry name" value="SnoaL-like"/>
</dbReference>